<comment type="caution">
    <text evidence="1">The sequence shown here is derived from an EMBL/GenBank/DDBJ whole genome shotgun (WGS) entry which is preliminary data.</text>
</comment>
<gene>
    <name evidence="1" type="ORF">PsorP6_006493</name>
</gene>
<reference evidence="1 2" key="1">
    <citation type="journal article" date="2022" name="bioRxiv">
        <title>The genome of the oomycete Peronosclerospora sorghi, a cosmopolitan pathogen of maize and sorghum, is inflated with dispersed pseudogenes.</title>
        <authorList>
            <person name="Fletcher K."/>
            <person name="Martin F."/>
            <person name="Isakeit T."/>
            <person name="Cavanaugh K."/>
            <person name="Magill C."/>
            <person name="Michelmore R."/>
        </authorList>
    </citation>
    <scope>NUCLEOTIDE SEQUENCE [LARGE SCALE GENOMIC DNA]</scope>
    <source>
        <strain evidence="1">P6</strain>
    </source>
</reference>
<sequence length="95" mass="10854">MSRRLRSRPRRVEWMGKVSLTLTDAFMIRIASLRPTLNNIYPVNPEASLHILLPLALEFQADVCSLLMGRSIGTIFSNVLQHCKRKQERIVSCST</sequence>
<dbReference type="Proteomes" id="UP001163321">
    <property type="component" value="Chromosome 4"/>
</dbReference>
<proteinExistence type="predicted"/>
<accession>A0ACC0W1M5</accession>
<evidence type="ECO:0000313" key="1">
    <source>
        <dbReference type="EMBL" id="KAI9912639.1"/>
    </source>
</evidence>
<organism evidence="1 2">
    <name type="scientific">Peronosclerospora sorghi</name>
    <dbReference type="NCBI Taxonomy" id="230839"/>
    <lineage>
        <taxon>Eukaryota</taxon>
        <taxon>Sar</taxon>
        <taxon>Stramenopiles</taxon>
        <taxon>Oomycota</taxon>
        <taxon>Peronosporomycetes</taxon>
        <taxon>Peronosporales</taxon>
        <taxon>Peronosporaceae</taxon>
        <taxon>Peronosclerospora</taxon>
    </lineage>
</organism>
<evidence type="ECO:0000313" key="2">
    <source>
        <dbReference type="Proteomes" id="UP001163321"/>
    </source>
</evidence>
<dbReference type="EMBL" id="CM047583">
    <property type="protein sequence ID" value="KAI9912639.1"/>
    <property type="molecule type" value="Genomic_DNA"/>
</dbReference>
<protein>
    <submittedName>
        <fullName evidence="1">Uncharacterized protein</fullName>
    </submittedName>
</protein>
<keyword evidence="2" id="KW-1185">Reference proteome</keyword>
<name>A0ACC0W1M5_9STRA</name>